<dbReference type="Proteomes" id="UP000037179">
    <property type="component" value="Unassembled WGS sequence"/>
</dbReference>
<feature type="region of interest" description="Disordered" evidence="1">
    <location>
        <begin position="78"/>
        <end position="102"/>
    </location>
</feature>
<keyword evidence="2" id="KW-1133">Transmembrane helix</keyword>
<feature type="transmembrane region" description="Helical" evidence="2">
    <location>
        <begin position="47"/>
        <end position="74"/>
    </location>
</feature>
<dbReference type="EMBL" id="BBYQ01000024">
    <property type="protein sequence ID" value="GAP27860.1"/>
    <property type="molecule type" value="Genomic_DNA"/>
</dbReference>
<dbReference type="KEGG" id="nsr:NS506_07162"/>
<proteinExistence type="predicted"/>
<keyword evidence="2" id="KW-0472">Membrane</keyword>
<dbReference type="EMBL" id="CP017839">
    <property type="protein sequence ID" value="APB01187.1"/>
    <property type="molecule type" value="Genomic_DNA"/>
</dbReference>
<dbReference type="AlphaFoldDB" id="A0ABC9YR47"/>
<evidence type="ECO:0000256" key="2">
    <source>
        <dbReference type="SAM" id="Phobius"/>
    </source>
</evidence>
<accession>A0ABC9YR47</accession>
<reference evidence="5" key="1">
    <citation type="submission" date="2015-07" db="EMBL/GenBank/DDBJ databases">
        <title>Nocardia seriolae U-1 whole genome shotgun sequence.</title>
        <authorList>
            <person name="Imajoh M."/>
            <person name="Fukumoto Y."/>
            <person name="Sukeda M."/>
            <person name="Yamane J."/>
            <person name="Yamasaki K."/>
            <person name="Shimizu M."/>
            <person name="Ohnishi K."/>
            <person name="Oshima S."/>
        </authorList>
    </citation>
    <scope>NUCLEOTIDE SEQUENCE [LARGE SCALE GENOMIC DNA]</scope>
    <source>
        <strain evidence="5">U-1</strain>
    </source>
</reference>
<evidence type="ECO:0000313" key="3">
    <source>
        <dbReference type="EMBL" id="APB01187.1"/>
    </source>
</evidence>
<protein>
    <submittedName>
        <fullName evidence="4">Uncharacterized protein</fullName>
    </submittedName>
</protein>
<dbReference type="Proteomes" id="UP000180166">
    <property type="component" value="Chromosome"/>
</dbReference>
<sequence>MSRVVVRWFLTVAVLAALLAVMVSFDGGEWMVDASHALVHFKIFAAIGHVIGLAGKAGKIALIAVVAAVVAVNARRRRRISSRMSSESPALPPTVSDPPKAG</sequence>
<evidence type="ECO:0000313" key="6">
    <source>
        <dbReference type="Proteomes" id="UP000180166"/>
    </source>
</evidence>
<name>A0ABC9YR47_9NOCA</name>
<evidence type="ECO:0000313" key="4">
    <source>
        <dbReference type="EMBL" id="GAP27860.1"/>
    </source>
</evidence>
<keyword evidence="5" id="KW-1185">Reference proteome</keyword>
<organism evidence="4 5">
    <name type="scientific">Nocardia seriolae</name>
    <dbReference type="NCBI Taxonomy" id="37332"/>
    <lineage>
        <taxon>Bacteria</taxon>
        <taxon>Bacillati</taxon>
        <taxon>Actinomycetota</taxon>
        <taxon>Actinomycetes</taxon>
        <taxon>Mycobacteriales</taxon>
        <taxon>Nocardiaceae</taxon>
        <taxon>Nocardia</taxon>
    </lineage>
</organism>
<keyword evidence="2" id="KW-0812">Transmembrane</keyword>
<evidence type="ECO:0000313" key="5">
    <source>
        <dbReference type="Proteomes" id="UP000037179"/>
    </source>
</evidence>
<reference evidence="4 5" key="2">
    <citation type="journal article" date="2016" name="Genome Announc.">
        <title>Draft Genome Sequence of Erythromycin- and Oxytetracycline-Sensitive Nocardia seriolae Strain U-1 (NBRC 110359).</title>
        <authorList>
            <person name="Imajoh M."/>
            <person name="Sukeda M."/>
            <person name="Shimizu M."/>
            <person name="Yamane J."/>
            <person name="Ohnishi K."/>
            <person name="Oshima S."/>
        </authorList>
    </citation>
    <scope>NUCLEOTIDE SEQUENCE [LARGE SCALE GENOMIC DNA]</scope>
    <source>
        <strain evidence="4 5">U-1</strain>
    </source>
</reference>
<reference evidence="3 6" key="3">
    <citation type="submission" date="2016-10" db="EMBL/GenBank/DDBJ databases">
        <title>Genome sequence of Nocardia seriolae strain EM150506, isolated from Anguila japonica.</title>
        <authorList>
            <person name="Han H.-J."/>
        </authorList>
    </citation>
    <scope>NUCLEOTIDE SEQUENCE [LARGE SCALE GENOMIC DNA]</scope>
    <source>
        <strain evidence="3 6">EM150506</strain>
    </source>
</reference>
<feature type="compositionally biased region" description="Pro residues" evidence="1">
    <location>
        <begin position="90"/>
        <end position="102"/>
    </location>
</feature>
<gene>
    <name evidence="3" type="ORF">NS506_07162</name>
    <name evidence="4" type="ORF">NSK11_contig00024-0025</name>
</gene>
<evidence type="ECO:0000256" key="1">
    <source>
        <dbReference type="SAM" id="MobiDB-lite"/>
    </source>
</evidence>